<evidence type="ECO:0000259" key="1">
    <source>
        <dbReference type="Pfam" id="PF01266"/>
    </source>
</evidence>
<gene>
    <name evidence="3" type="ORF">SAMN02745207_04168</name>
</gene>
<dbReference type="Proteomes" id="UP000184447">
    <property type="component" value="Unassembled WGS sequence"/>
</dbReference>
<name>A0A1M5Y3L5_9CLOT</name>
<evidence type="ECO:0000313" key="3">
    <source>
        <dbReference type="EMBL" id="SHI06651.1"/>
    </source>
</evidence>
<dbReference type="PANTHER" id="PTHR42720:SF1">
    <property type="entry name" value="GLYCEROL 3-PHOSPHATE OXIDASE"/>
    <property type="match status" value="1"/>
</dbReference>
<reference evidence="3 4" key="1">
    <citation type="submission" date="2016-11" db="EMBL/GenBank/DDBJ databases">
        <authorList>
            <person name="Jaros S."/>
            <person name="Januszkiewicz K."/>
            <person name="Wedrychowicz H."/>
        </authorList>
    </citation>
    <scope>NUCLEOTIDE SEQUENCE [LARGE SCALE GENOMIC DNA]</scope>
    <source>
        <strain evidence="3 4">DSM 8605</strain>
    </source>
</reference>
<dbReference type="OrthoDB" id="9794226at2"/>
<dbReference type="Pfam" id="PF04324">
    <property type="entry name" value="Fer2_BFD"/>
    <property type="match status" value="1"/>
</dbReference>
<proteinExistence type="predicted"/>
<keyword evidence="4" id="KW-1185">Reference proteome</keyword>
<dbReference type="Gene3D" id="3.50.50.60">
    <property type="entry name" value="FAD/NAD(P)-binding domain"/>
    <property type="match status" value="1"/>
</dbReference>
<organism evidence="3 4">
    <name type="scientific">Clostridium grantii DSM 8605</name>
    <dbReference type="NCBI Taxonomy" id="1121316"/>
    <lineage>
        <taxon>Bacteria</taxon>
        <taxon>Bacillati</taxon>
        <taxon>Bacillota</taxon>
        <taxon>Clostridia</taxon>
        <taxon>Eubacteriales</taxon>
        <taxon>Clostridiaceae</taxon>
        <taxon>Clostridium</taxon>
    </lineage>
</organism>
<dbReference type="PANTHER" id="PTHR42720">
    <property type="entry name" value="GLYCEROL-3-PHOSPHATE DEHYDROGENASE"/>
    <property type="match status" value="1"/>
</dbReference>
<dbReference type="InterPro" id="IPR007419">
    <property type="entry name" value="BFD-like_2Fe2S-bd_dom"/>
</dbReference>
<dbReference type="EMBL" id="FQXM01000051">
    <property type="protein sequence ID" value="SHI06651.1"/>
    <property type="molecule type" value="Genomic_DNA"/>
</dbReference>
<dbReference type="CDD" id="cd19946">
    <property type="entry name" value="GlpA-like_Fer2_BFD-like"/>
    <property type="match status" value="1"/>
</dbReference>
<dbReference type="InterPro" id="IPR041854">
    <property type="entry name" value="BFD-like_2Fe2S-bd_dom_sf"/>
</dbReference>
<dbReference type="InterPro" id="IPR036188">
    <property type="entry name" value="FAD/NAD-bd_sf"/>
</dbReference>
<dbReference type="STRING" id="1121316.SAMN02745207_04168"/>
<dbReference type="RefSeq" id="WP_073340949.1">
    <property type="nucleotide sequence ID" value="NZ_FQXM01000051.1"/>
</dbReference>
<dbReference type="Pfam" id="PF01266">
    <property type="entry name" value="DAO"/>
    <property type="match status" value="1"/>
</dbReference>
<dbReference type="InterPro" id="IPR052745">
    <property type="entry name" value="G3P_Oxidase/Oxidoreductase"/>
</dbReference>
<evidence type="ECO:0000259" key="2">
    <source>
        <dbReference type="Pfam" id="PF04324"/>
    </source>
</evidence>
<dbReference type="SUPFAM" id="SSF51905">
    <property type="entry name" value="FAD/NAD(P)-binding domain"/>
    <property type="match status" value="1"/>
</dbReference>
<dbReference type="InterPro" id="IPR006076">
    <property type="entry name" value="FAD-dep_OxRdtase"/>
</dbReference>
<protein>
    <submittedName>
        <fullName evidence="3">L-2-hydroxyglutarate oxidase LhgO</fullName>
    </submittedName>
</protein>
<sequence length="422" mass="48333">MDYDILILGGGVIGCATAYELSKYNLNIALIEKEHDIANDIAFVDSALVYKDIFDKNDEMLDLQSMGNDLIKDIVDKFNIVYKENILDILNVDNSAIDSLNNKVLVLSPYDLALAYGEIAYDNRVSFRLEEEPINIDKINDGFRVTTNKGKFTCRKIINTTSAYYNYEKETMKQKVSKGFIKYLIMEKEYKAYLDKVVIRFLDEDILYLIPSTEGELIIGIKTNENISYDKLLDKLNSWGINFKKTDVKNMLEYNYYDEVMKIYNNIDENYIKIVGKNSTEATKAPAIAKKISSLIVEDLSCTKTAYFNDRRRENFIFRFLSNEKRNELIAMDKNFGKIICPCNLVTEAEIVDSIRRPLGARTVEAIMRRTGAGNGECKGSNCYTKIANILARETDKKMTTIVKNKKGSNIILNRIKEFDSI</sequence>
<evidence type="ECO:0000313" key="4">
    <source>
        <dbReference type="Proteomes" id="UP000184447"/>
    </source>
</evidence>
<accession>A0A1M5Y3L5</accession>
<dbReference type="AlphaFoldDB" id="A0A1M5Y3L5"/>
<feature type="domain" description="BFD-like [2Fe-2S]-binding" evidence="2">
    <location>
        <begin position="339"/>
        <end position="393"/>
    </location>
</feature>
<dbReference type="Gene3D" id="1.10.10.1100">
    <property type="entry name" value="BFD-like [2Fe-2S]-binding domain"/>
    <property type="match status" value="1"/>
</dbReference>
<feature type="domain" description="FAD dependent oxidoreductase" evidence="1">
    <location>
        <begin position="4"/>
        <end position="82"/>
    </location>
</feature>